<keyword evidence="8" id="KW-1185">Reference proteome</keyword>
<dbReference type="HOGENOM" id="CLU_682300_0_0_1"/>
<evidence type="ECO:0000313" key="8">
    <source>
        <dbReference type="Proteomes" id="UP000013827"/>
    </source>
</evidence>
<dbReference type="PANTHER" id="PTHR34550">
    <property type="entry name" value="30S RIBOSOMAL PROTEIN S31, CHLOROPLASTIC"/>
    <property type="match status" value="1"/>
</dbReference>
<reference evidence="7" key="2">
    <citation type="submission" date="2024-10" db="UniProtKB">
        <authorList>
            <consortium name="EnsemblProtists"/>
        </authorList>
    </citation>
    <scope>IDENTIFICATION</scope>
</reference>
<dbReference type="NCBIfam" id="TIGR04560">
    <property type="entry name" value="ribo_THX"/>
    <property type="match status" value="1"/>
</dbReference>
<dbReference type="RefSeq" id="XP_005779325.1">
    <property type="nucleotide sequence ID" value="XM_005779268.1"/>
</dbReference>
<evidence type="ECO:0000256" key="1">
    <source>
        <dbReference type="ARBA" id="ARBA00010834"/>
    </source>
</evidence>
<sequence length="461" mass="50504">MLSCKLVLLLAVCGARGFLLPVAHRAAVSTTASQYAVAARLPAVQMGRGDKRTKKGKRTAQTFGNARPKNGKLRRERDGPMENVAAVKAAAAAAAKAEEEAAAAAAAVKAEAEAAAAAAAEKAEEEAAAAAAKAEEEAAAAAAAAKAEEAAAAAAAAKAEEEAAAAAKAEEAAAAAAKAEEEAAAAEAEEAAAPALSASDLMALMKQLRAELPRADLKAPRAMSLAGPLLGRTSASPRPRLGRTRLEGVQGGARVNRRRPGGGFGGADGRERSKASGAAARSSPRTFREVSRRRSTARRGRRRRRRTRLRYRRALSRRWACGTLRRRRSLRRRRLRRLRRRRRHQSRRWRRRWRCRWRRRRRRRRRWHRPSLLRGRRWLVWWPPPRTSSGRRRPEACGTRPSSERRHRGPRVARREMQSPRRLGIDPRERCHSSSPAVSASPHGTLMLSRGETADALLDIV</sequence>
<dbReference type="InterPro" id="IPR044695">
    <property type="entry name" value="Ribosomal_bTHXc/bTHXc_plant"/>
</dbReference>
<keyword evidence="2" id="KW-0689">Ribosomal protein</keyword>
<dbReference type="PANTHER" id="PTHR34550:SF3">
    <property type="entry name" value="SMALL RIBOSOMAL SUBUNIT PROTEIN BTHXM"/>
    <property type="match status" value="1"/>
</dbReference>
<dbReference type="GO" id="GO:0009536">
    <property type="term" value="C:plastid"/>
    <property type="evidence" value="ECO:0007669"/>
    <property type="project" value="TreeGrafter"/>
</dbReference>
<evidence type="ECO:0000256" key="3">
    <source>
        <dbReference type="ARBA" id="ARBA00023274"/>
    </source>
</evidence>
<dbReference type="GO" id="GO:1990904">
    <property type="term" value="C:ribonucleoprotein complex"/>
    <property type="evidence" value="ECO:0007669"/>
    <property type="project" value="UniProtKB-KW"/>
</dbReference>
<feature type="coiled-coil region" evidence="4">
    <location>
        <begin position="87"/>
        <end position="189"/>
    </location>
</feature>
<feature type="compositionally biased region" description="Basic residues" evidence="5">
    <location>
        <begin position="293"/>
        <end position="307"/>
    </location>
</feature>
<evidence type="ECO:0000313" key="7">
    <source>
        <dbReference type="EnsemblProtists" id="EOD26896"/>
    </source>
</evidence>
<keyword evidence="6" id="KW-0732">Signal</keyword>
<dbReference type="KEGG" id="ehx:EMIHUDRAFT_443320"/>
<feature type="region of interest" description="Disordered" evidence="5">
    <location>
        <begin position="387"/>
        <end position="445"/>
    </location>
</feature>
<dbReference type="InterPro" id="IPR030826">
    <property type="entry name" value="Ribosomal_bTHX/bTHXc/bTHXm"/>
</dbReference>
<evidence type="ECO:0000256" key="2">
    <source>
        <dbReference type="ARBA" id="ARBA00022980"/>
    </source>
</evidence>
<feature type="chain" id="PRO_5044291562" evidence="6">
    <location>
        <begin position="18"/>
        <end position="461"/>
    </location>
</feature>
<proteinExistence type="inferred from homology"/>
<feature type="region of interest" description="Disordered" evidence="5">
    <location>
        <begin position="228"/>
        <end position="307"/>
    </location>
</feature>
<comment type="similarity">
    <text evidence="1">Belongs to the bacterial ribosomal protein bTHX family.</text>
</comment>
<dbReference type="GO" id="GO:0005840">
    <property type="term" value="C:ribosome"/>
    <property type="evidence" value="ECO:0007669"/>
    <property type="project" value="UniProtKB-KW"/>
</dbReference>
<dbReference type="Proteomes" id="UP000013827">
    <property type="component" value="Unassembled WGS sequence"/>
</dbReference>
<dbReference type="PaxDb" id="2903-EOD26896"/>
<feature type="compositionally biased region" description="Basic and acidic residues" evidence="5">
    <location>
        <begin position="413"/>
        <end position="432"/>
    </location>
</feature>
<feature type="compositionally biased region" description="Low complexity" evidence="5">
    <location>
        <begin position="433"/>
        <end position="443"/>
    </location>
</feature>
<organism evidence="7 8">
    <name type="scientific">Emiliania huxleyi (strain CCMP1516)</name>
    <dbReference type="NCBI Taxonomy" id="280463"/>
    <lineage>
        <taxon>Eukaryota</taxon>
        <taxon>Haptista</taxon>
        <taxon>Haptophyta</taxon>
        <taxon>Prymnesiophyceae</taxon>
        <taxon>Isochrysidales</taxon>
        <taxon>Noelaerhabdaceae</taxon>
        <taxon>Emiliania</taxon>
    </lineage>
</organism>
<dbReference type="AlphaFoldDB" id="A0A0D3JTR1"/>
<feature type="signal peptide" evidence="6">
    <location>
        <begin position="1"/>
        <end position="17"/>
    </location>
</feature>
<evidence type="ECO:0000256" key="5">
    <source>
        <dbReference type="SAM" id="MobiDB-lite"/>
    </source>
</evidence>
<accession>A0A0D3JTR1</accession>
<name>A0A0D3JTR1_EMIH1</name>
<protein>
    <submittedName>
        <fullName evidence="7">Uncharacterized protein</fullName>
    </submittedName>
</protein>
<keyword evidence="4" id="KW-0175">Coiled coil</keyword>
<dbReference type="GO" id="GO:0032544">
    <property type="term" value="P:plastid translation"/>
    <property type="evidence" value="ECO:0007669"/>
    <property type="project" value="TreeGrafter"/>
</dbReference>
<reference evidence="8" key="1">
    <citation type="journal article" date="2013" name="Nature">
        <title>Pan genome of the phytoplankton Emiliania underpins its global distribution.</title>
        <authorList>
            <person name="Read B.A."/>
            <person name="Kegel J."/>
            <person name="Klute M.J."/>
            <person name="Kuo A."/>
            <person name="Lefebvre S.C."/>
            <person name="Maumus F."/>
            <person name="Mayer C."/>
            <person name="Miller J."/>
            <person name="Monier A."/>
            <person name="Salamov A."/>
            <person name="Young J."/>
            <person name="Aguilar M."/>
            <person name="Claverie J.M."/>
            <person name="Frickenhaus S."/>
            <person name="Gonzalez K."/>
            <person name="Herman E.K."/>
            <person name="Lin Y.C."/>
            <person name="Napier J."/>
            <person name="Ogata H."/>
            <person name="Sarno A.F."/>
            <person name="Shmutz J."/>
            <person name="Schroeder D."/>
            <person name="de Vargas C."/>
            <person name="Verret F."/>
            <person name="von Dassow P."/>
            <person name="Valentin K."/>
            <person name="Van de Peer Y."/>
            <person name="Wheeler G."/>
            <person name="Dacks J.B."/>
            <person name="Delwiche C.F."/>
            <person name="Dyhrman S.T."/>
            <person name="Glockner G."/>
            <person name="John U."/>
            <person name="Richards T."/>
            <person name="Worden A.Z."/>
            <person name="Zhang X."/>
            <person name="Grigoriev I.V."/>
            <person name="Allen A.E."/>
            <person name="Bidle K."/>
            <person name="Borodovsky M."/>
            <person name="Bowler C."/>
            <person name="Brownlee C."/>
            <person name="Cock J.M."/>
            <person name="Elias M."/>
            <person name="Gladyshev V.N."/>
            <person name="Groth M."/>
            <person name="Guda C."/>
            <person name="Hadaegh A."/>
            <person name="Iglesias-Rodriguez M.D."/>
            <person name="Jenkins J."/>
            <person name="Jones B.M."/>
            <person name="Lawson T."/>
            <person name="Leese F."/>
            <person name="Lindquist E."/>
            <person name="Lobanov A."/>
            <person name="Lomsadze A."/>
            <person name="Malik S.B."/>
            <person name="Marsh M.E."/>
            <person name="Mackinder L."/>
            <person name="Mock T."/>
            <person name="Mueller-Roeber B."/>
            <person name="Pagarete A."/>
            <person name="Parker M."/>
            <person name="Probert I."/>
            <person name="Quesneville H."/>
            <person name="Raines C."/>
            <person name="Rensing S.A."/>
            <person name="Riano-Pachon D.M."/>
            <person name="Richier S."/>
            <person name="Rokitta S."/>
            <person name="Shiraiwa Y."/>
            <person name="Soanes D.M."/>
            <person name="van der Giezen M."/>
            <person name="Wahlund T.M."/>
            <person name="Williams B."/>
            <person name="Wilson W."/>
            <person name="Wolfe G."/>
            <person name="Wurch L.L."/>
        </authorList>
    </citation>
    <scope>NUCLEOTIDE SEQUENCE</scope>
</reference>
<dbReference type="GeneID" id="17272441"/>
<feature type="compositionally biased region" description="Low complexity" evidence="5">
    <location>
        <begin position="275"/>
        <end position="285"/>
    </location>
</feature>
<feature type="region of interest" description="Disordered" evidence="5">
    <location>
        <begin position="47"/>
        <end position="79"/>
    </location>
</feature>
<dbReference type="EnsemblProtists" id="EOD26896">
    <property type="protein sequence ID" value="EOD26896"/>
    <property type="gene ID" value="EMIHUDRAFT_443320"/>
</dbReference>
<evidence type="ECO:0000256" key="4">
    <source>
        <dbReference type="SAM" id="Coils"/>
    </source>
</evidence>
<evidence type="ECO:0000256" key="6">
    <source>
        <dbReference type="SAM" id="SignalP"/>
    </source>
</evidence>
<keyword evidence="3" id="KW-0687">Ribonucleoprotein</keyword>